<keyword evidence="3 7" id="KW-0547">Nucleotide-binding</keyword>
<feature type="binding site" evidence="7">
    <location>
        <position position="14"/>
    </location>
    <ligand>
        <name>Mg(2+)</name>
        <dbReference type="ChEBI" id="CHEBI:18420"/>
    </ligand>
</feature>
<dbReference type="SUPFAM" id="SSF52540">
    <property type="entry name" value="P-loop containing nucleoside triphosphate hydrolases"/>
    <property type="match status" value="1"/>
</dbReference>
<comment type="subunit">
    <text evidence="7">Monomer.</text>
</comment>
<reference evidence="8" key="1">
    <citation type="submission" date="2012-02" db="EMBL/GenBank/DDBJ databases">
        <title>The complete genome of Solitalea canadensis DSM 3403.</title>
        <authorList>
            <consortium name="US DOE Joint Genome Institute (JGI-PGF)"/>
            <person name="Lucas S."/>
            <person name="Copeland A."/>
            <person name="Lapidus A."/>
            <person name="Glavina del Rio T."/>
            <person name="Dalin E."/>
            <person name="Tice H."/>
            <person name="Bruce D."/>
            <person name="Goodwin L."/>
            <person name="Pitluck S."/>
            <person name="Peters L."/>
            <person name="Ovchinnikova G."/>
            <person name="Lu M."/>
            <person name="Kyrpides N."/>
            <person name="Mavromatis K."/>
            <person name="Ivanova N."/>
            <person name="Brettin T."/>
            <person name="Detter J.C."/>
            <person name="Han C."/>
            <person name="Larimer F."/>
            <person name="Land M."/>
            <person name="Hauser L."/>
            <person name="Markowitz V."/>
            <person name="Cheng J.-F."/>
            <person name="Hugenholtz P."/>
            <person name="Woyke T."/>
            <person name="Wu D."/>
            <person name="Spring S."/>
            <person name="Schroeder M."/>
            <person name="Kopitz M."/>
            <person name="Brambilla E."/>
            <person name="Klenk H.-P."/>
            <person name="Eisen J.A."/>
        </authorList>
    </citation>
    <scope>NUCLEOTIDE SEQUENCE</scope>
    <source>
        <strain evidence="8">DSM 3403</strain>
    </source>
</reference>
<comment type="caution">
    <text evidence="7">Lacks conserved residue(s) required for the propagation of feature annotation.</text>
</comment>
<feature type="binding site" evidence="7">
    <location>
        <begin position="10"/>
        <end position="15"/>
    </location>
    <ligand>
        <name>ATP</name>
        <dbReference type="ChEBI" id="CHEBI:30616"/>
    </ligand>
</feature>
<keyword evidence="2 7" id="KW-0808">Transferase</keyword>
<dbReference type="KEGG" id="scn:Solca_4416"/>
<keyword evidence="7" id="KW-0479">Metal-binding</keyword>
<proteinExistence type="inferred from homology"/>
<evidence type="ECO:0000256" key="4">
    <source>
        <dbReference type="ARBA" id="ARBA00022777"/>
    </source>
</evidence>
<dbReference type="EMBL" id="CP003349">
    <property type="protein sequence ID" value="AFD09406.1"/>
    <property type="molecule type" value="Genomic_DNA"/>
</dbReference>
<dbReference type="AlphaFoldDB" id="H8KN73"/>
<dbReference type="CDD" id="cd00464">
    <property type="entry name" value="SK"/>
    <property type="match status" value="1"/>
</dbReference>
<dbReference type="PANTHER" id="PTHR21087:SF16">
    <property type="entry name" value="SHIKIMATE KINASE 1, CHLOROPLASTIC"/>
    <property type="match status" value="1"/>
</dbReference>
<accession>H8KN73</accession>
<dbReference type="Proteomes" id="UP000007590">
    <property type="component" value="Chromosome"/>
</dbReference>
<gene>
    <name evidence="7" type="primary">aroK</name>
    <name evidence="8" type="ordered locus">Solca_4416</name>
</gene>
<dbReference type="PRINTS" id="PR01100">
    <property type="entry name" value="SHIKIMTKNASE"/>
</dbReference>
<protein>
    <recommendedName>
        <fullName evidence="7">Shikimate kinase</fullName>
        <shortName evidence="7">SK</shortName>
        <ecNumber evidence="7">2.7.1.71</ecNumber>
    </recommendedName>
</protein>
<dbReference type="GO" id="GO:0009423">
    <property type="term" value="P:chorismate biosynthetic process"/>
    <property type="evidence" value="ECO:0007669"/>
    <property type="project" value="UniProtKB-UniRule"/>
</dbReference>
<dbReference type="Gene3D" id="3.40.50.300">
    <property type="entry name" value="P-loop containing nucleotide triphosphate hydrolases"/>
    <property type="match status" value="1"/>
</dbReference>
<keyword evidence="4 7" id="KW-0418">Kinase</keyword>
<dbReference type="GO" id="GO:0000287">
    <property type="term" value="F:magnesium ion binding"/>
    <property type="evidence" value="ECO:0007669"/>
    <property type="project" value="UniProtKB-UniRule"/>
</dbReference>
<evidence type="ECO:0000256" key="2">
    <source>
        <dbReference type="ARBA" id="ARBA00022679"/>
    </source>
</evidence>
<keyword evidence="9" id="KW-1185">Reference proteome</keyword>
<dbReference type="Pfam" id="PF01202">
    <property type="entry name" value="SKI"/>
    <property type="match status" value="1"/>
</dbReference>
<feature type="binding site" evidence="7">
    <location>
        <position position="56"/>
    </location>
    <ligand>
        <name>substrate</name>
    </ligand>
</feature>
<dbReference type="GO" id="GO:0004765">
    <property type="term" value="F:shikimate kinase activity"/>
    <property type="evidence" value="ECO:0007669"/>
    <property type="project" value="UniProtKB-UniRule"/>
</dbReference>
<evidence type="ECO:0000313" key="9">
    <source>
        <dbReference type="Proteomes" id="UP000007590"/>
    </source>
</evidence>
<dbReference type="HAMAP" id="MF_00109">
    <property type="entry name" value="Shikimate_kinase"/>
    <property type="match status" value="1"/>
</dbReference>
<dbReference type="HOGENOM" id="CLU_057607_4_0_10"/>
<dbReference type="PANTHER" id="PTHR21087">
    <property type="entry name" value="SHIKIMATE KINASE"/>
    <property type="match status" value="1"/>
</dbReference>
<dbReference type="UniPathway" id="UPA00053">
    <property type="reaction ID" value="UER00088"/>
</dbReference>
<keyword evidence="7" id="KW-0460">Magnesium</keyword>
<comment type="subcellular location">
    <subcellularLocation>
        <location evidence="7">Cytoplasm</location>
    </subcellularLocation>
</comment>
<feature type="binding site" evidence="7">
    <location>
        <position position="32"/>
    </location>
    <ligand>
        <name>substrate</name>
    </ligand>
</feature>
<comment type="catalytic activity">
    <reaction evidence="7">
        <text>shikimate + ATP = 3-phosphoshikimate + ADP + H(+)</text>
        <dbReference type="Rhea" id="RHEA:13121"/>
        <dbReference type="ChEBI" id="CHEBI:15378"/>
        <dbReference type="ChEBI" id="CHEBI:30616"/>
        <dbReference type="ChEBI" id="CHEBI:36208"/>
        <dbReference type="ChEBI" id="CHEBI:145989"/>
        <dbReference type="ChEBI" id="CHEBI:456216"/>
        <dbReference type="EC" id="2.7.1.71"/>
    </reaction>
</comment>
<name>H8KN73_SOLCM</name>
<keyword evidence="1 7" id="KW-0028">Amino-acid biosynthesis</keyword>
<dbReference type="RefSeq" id="WP_014682628.1">
    <property type="nucleotide sequence ID" value="NC_017770.1"/>
</dbReference>
<dbReference type="InterPro" id="IPR027417">
    <property type="entry name" value="P-loop_NTPase"/>
</dbReference>
<comment type="cofactor">
    <cofactor evidence="7">
        <name>Mg(2+)</name>
        <dbReference type="ChEBI" id="CHEBI:18420"/>
    </cofactor>
    <text evidence="7">Binds 1 Mg(2+) ion per subunit.</text>
</comment>
<evidence type="ECO:0000313" key="8">
    <source>
        <dbReference type="EMBL" id="AFD09406.1"/>
    </source>
</evidence>
<keyword evidence="6 7" id="KW-0057">Aromatic amino acid biosynthesis</keyword>
<dbReference type="NCBIfam" id="NF010555">
    <property type="entry name" value="PRK13949.1"/>
    <property type="match status" value="1"/>
</dbReference>
<dbReference type="STRING" id="929556.Solca_4416"/>
<comment type="similarity">
    <text evidence="7">Belongs to the shikimate kinase family.</text>
</comment>
<keyword evidence="5 7" id="KW-0067">ATP-binding</keyword>
<dbReference type="GO" id="GO:0005524">
    <property type="term" value="F:ATP binding"/>
    <property type="evidence" value="ECO:0007669"/>
    <property type="project" value="UniProtKB-UniRule"/>
</dbReference>
<evidence type="ECO:0000256" key="3">
    <source>
        <dbReference type="ARBA" id="ARBA00022741"/>
    </source>
</evidence>
<comment type="pathway">
    <text evidence="7">Metabolic intermediate biosynthesis; chorismate biosynthesis; chorismate from D-erythrose 4-phosphate and phosphoenolpyruvate: step 5/7.</text>
</comment>
<dbReference type="OrthoDB" id="9800332at2"/>
<dbReference type="GO" id="GO:0005829">
    <property type="term" value="C:cytosol"/>
    <property type="evidence" value="ECO:0007669"/>
    <property type="project" value="TreeGrafter"/>
</dbReference>
<evidence type="ECO:0000256" key="6">
    <source>
        <dbReference type="ARBA" id="ARBA00023141"/>
    </source>
</evidence>
<feature type="binding site" evidence="7">
    <location>
        <position position="78"/>
    </location>
    <ligand>
        <name>substrate</name>
    </ligand>
</feature>
<organism evidence="8 9">
    <name type="scientific">Solitalea canadensis (strain ATCC 29591 / DSM 3403 / JCM 21819 / LMG 8368 / NBRC 15130 / NCIMB 12057 / USAM 9D)</name>
    <name type="common">Flexibacter canadensis</name>
    <dbReference type="NCBI Taxonomy" id="929556"/>
    <lineage>
        <taxon>Bacteria</taxon>
        <taxon>Pseudomonadati</taxon>
        <taxon>Bacteroidota</taxon>
        <taxon>Sphingobacteriia</taxon>
        <taxon>Sphingobacteriales</taxon>
        <taxon>Sphingobacteriaceae</taxon>
        <taxon>Solitalea</taxon>
    </lineage>
</organism>
<dbReference type="eggNOG" id="COG0703">
    <property type="taxonomic scope" value="Bacteria"/>
</dbReference>
<comment type="function">
    <text evidence="7">Catalyzes the specific phosphorylation of the 3-hydroxyl group of shikimic acid using ATP as a cosubstrate.</text>
</comment>
<evidence type="ECO:0000256" key="5">
    <source>
        <dbReference type="ARBA" id="ARBA00022840"/>
    </source>
</evidence>
<evidence type="ECO:0000256" key="7">
    <source>
        <dbReference type="HAMAP-Rule" id="MF_00109"/>
    </source>
</evidence>
<keyword evidence="7" id="KW-0963">Cytoplasm</keyword>
<evidence type="ECO:0000256" key="1">
    <source>
        <dbReference type="ARBA" id="ARBA00022605"/>
    </source>
</evidence>
<dbReference type="GO" id="GO:0009073">
    <property type="term" value="P:aromatic amino acid family biosynthetic process"/>
    <property type="evidence" value="ECO:0007669"/>
    <property type="project" value="UniProtKB-KW"/>
</dbReference>
<sequence>MKVFLIGFMGAGKTTFGKKLAKNLNYPFFDLDHLIEEITGGTVGEYFATHGEIKFRELEKDILQTHPFPENYVLSTGGGAPCFHDNMDWMNKNGQTIYLQLSPKALATRLENAKEQRPLIKDLKGDDLIKFIEERLEARDIHYKKAHFIVDGLNVHPEIIANLISKN</sequence>
<dbReference type="InterPro" id="IPR000623">
    <property type="entry name" value="Shikimate_kinase/TSH1"/>
</dbReference>
<feature type="binding site" evidence="7">
    <location>
        <position position="117"/>
    </location>
    <ligand>
        <name>ATP</name>
        <dbReference type="ChEBI" id="CHEBI:30616"/>
    </ligand>
</feature>
<feature type="binding site" evidence="7">
    <location>
        <position position="139"/>
    </location>
    <ligand>
        <name>substrate</name>
    </ligand>
</feature>
<dbReference type="GO" id="GO:0008652">
    <property type="term" value="P:amino acid biosynthetic process"/>
    <property type="evidence" value="ECO:0007669"/>
    <property type="project" value="UniProtKB-KW"/>
</dbReference>
<dbReference type="EC" id="2.7.1.71" evidence="7"/>
<dbReference type="InterPro" id="IPR031322">
    <property type="entry name" value="Shikimate/glucono_kinase"/>
</dbReference>